<organism evidence="2 3">
    <name type="scientific">Daphnia pulex</name>
    <name type="common">Water flea</name>
    <dbReference type="NCBI Taxonomy" id="6669"/>
    <lineage>
        <taxon>Eukaryota</taxon>
        <taxon>Metazoa</taxon>
        <taxon>Ecdysozoa</taxon>
        <taxon>Arthropoda</taxon>
        <taxon>Crustacea</taxon>
        <taxon>Branchiopoda</taxon>
        <taxon>Diplostraca</taxon>
        <taxon>Cladocera</taxon>
        <taxon>Anomopoda</taxon>
        <taxon>Daphniidae</taxon>
        <taxon>Daphnia</taxon>
    </lineage>
</organism>
<dbReference type="KEGG" id="dpx:DAPPUDRAFT_309026"/>
<dbReference type="EMBL" id="GL732531">
    <property type="protein sequence ID" value="EFX85872.1"/>
    <property type="molecule type" value="Genomic_DNA"/>
</dbReference>
<keyword evidence="3" id="KW-1185">Reference proteome</keyword>
<reference evidence="2 3" key="1">
    <citation type="journal article" date="2011" name="Science">
        <title>The ecoresponsive genome of Daphnia pulex.</title>
        <authorList>
            <person name="Colbourne J.K."/>
            <person name="Pfrender M.E."/>
            <person name="Gilbert D."/>
            <person name="Thomas W.K."/>
            <person name="Tucker A."/>
            <person name="Oakley T.H."/>
            <person name="Tokishita S."/>
            <person name="Aerts A."/>
            <person name="Arnold G.J."/>
            <person name="Basu M.K."/>
            <person name="Bauer D.J."/>
            <person name="Caceres C.E."/>
            <person name="Carmel L."/>
            <person name="Casola C."/>
            <person name="Choi J.H."/>
            <person name="Detter J.C."/>
            <person name="Dong Q."/>
            <person name="Dusheyko S."/>
            <person name="Eads B.D."/>
            <person name="Frohlich T."/>
            <person name="Geiler-Samerotte K.A."/>
            <person name="Gerlach D."/>
            <person name="Hatcher P."/>
            <person name="Jogdeo S."/>
            <person name="Krijgsveld J."/>
            <person name="Kriventseva E.V."/>
            <person name="Kultz D."/>
            <person name="Laforsch C."/>
            <person name="Lindquist E."/>
            <person name="Lopez J."/>
            <person name="Manak J.R."/>
            <person name="Muller J."/>
            <person name="Pangilinan J."/>
            <person name="Patwardhan R.P."/>
            <person name="Pitluck S."/>
            <person name="Pritham E.J."/>
            <person name="Rechtsteiner A."/>
            <person name="Rho M."/>
            <person name="Rogozin I.B."/>
            <person name="Sakarya O."/>
            <person name="Salamov A."/>
            <person name="Schaack S."/>
            <person name="Shapiro H."/>
            <person name="Shiga Y."/>
            <person name="Skalitzky C."/>
            <person name="Smith Z."/>
            <person name="Souvorov A."/>
            <person name="Sung W."/>
            <person name="Tang Z."/>
            <person name="Tsuchiya D."/>
            <person name="Tu H."/>
            <person name="Vos H."/>
            <person name="Wang M."/>
            <person name="Wolf Y.I."/>
            <person name="Yamagata H."/>
            <person name="Yamada T."/>
            <person name="Ye Y."/>
            <person name="Shaw J.R."/>
            <person name="Andrews J."/>
            <person name="Crease T.J."/>
            <person name="Tang H."/>
            <person name="Lucas S.M."/>
            <person name="Robertson H.M."/>
            <person name="Bork P."/>
            <person name="Koonin E.V."/>
            <person name="Zdobnov E.M."/>
            <person name="Grigoriev I.V."/>
            <person name="Lynch M."/>
            <person name="Boore J.L."/>
        </authorList>
    </citation>
    <scope>NUCLEOTIDE SEQUENCE [LARGE SCALE GENOMIC DNA]</scope>
</reference>
<proteinExistence type="predicted"/>
<sequence>MKKQPENILIHTAHTHSDSHKYTKTNQSSTHITPSCICESHLFWLIYKKSRKERKRAIGKNIYQGEKQHPRNMWTSTSQLSRSSSSHGVVYTFLIDRQPDR</sequence>
<dbReference type="Proteomes" id="UP000000305">
    <property type="component" value="Unassembled WGS sequence"/>
</dbReference>
<evidence type="ECO:0000256" key="1">
    <source>
        <dbReference type="SAM" id="MobiDB-lite"/>
    </source>
</evidence>
<name>E9G428_DAPPU</name>
<evidence type="ECO:0000313" key="2">
    <source>
        <dbReference type="EMBL" id="EFX85872.1"/>
    </source>
</evidence>
<dbReference type="HOGENOM" id="CLU_2294474_0_0_1"/>
<dbReference type="AlphaFoldDB" id="E9G428"/>
<feature type="region of interest" description="Disordered" evidence="1">
    <location>
        <begin position="61"/>
        <end position="81"/>
    </location>
</feature>
<evidence type="ECO:0000313" key="3">
    <source>
        <dbReference type="Proteomes" id="UP000000305"/>
    </source>
</evidence>
<accession>E9G428</accession>
<feature type="region of interest" description="Disordered" evidence="1">
    <location>
        <begin position="1"/>
        <end position="31"/>
    </location>
</feature>
<gene>
    <name evidence="2" type="ORF">DAPPUDRAFT_309026</name>
</gene>
<dbReference type="InParanoid" id="E9G428"/>
<protein>
    <submittedName>
        <fullName evidence="2">Uncharacterized protein</fullName>
    </submittedName>
</protein>